<dbReference type="InterPro" id="IPR007197">
    <property type="entry name" value="rSAM"/>
</dbReference>
<keyword evidence="4" id="KW-0408">Iron</keyword>
<keyword evidence="3" id="KW-0479">Metal-binding</keyword>
<evidence type="ECO:0000256" key="4">
    <source>
        <dbReference type="ARBA" id="ARBA00023004"/>
    </source>
</evidence>
<evidence type="ECO:0000256" key="5">
    <source>
        <dbReference type="ARBA" id="ARBA00023014"/>
    </source>
</evidence>
<dbReference type="NCBIfam" id="TIGR04084">
    <property type="entry name" value="rSAM_AF0577"/>
    <property type="match status" value="1"/>
</dbReference>
<dbReference type="SUPFAM" id="SSF102114">
    <property type="entry name" value="Radical SAM enzymes"/>
    <property type="match status" value="1"/>
</dbReference>
<dbReference type="SFLD" id="SFLDG01067">
    <property type="entry name" value="SPASM/twitch_domain_containing"/>
    <property type="match status" value="1"/>
</dbReference>
<dbReference type="Proteomes" id="UP000610960">
    <property type="component" value="Unassembled WGS sequence"/>
</dbReference>
<dbReference type="PANTHER" id="PTHR43273">
    <property type="entry name" value="ANAEROBIC SULFATASE-MATURATING ENZYME HOMOLOG ASLB-RELATED"/>
    <property type="match status" value="1"/>
</dbReference>
<evidence type="ECO:0000256" key="2">
    <source>
        <dbReference type="ARBA" id="ARBA00022691"/>
    </source>
</evidence>
<dbReference type="CDD" id="cd01335">
    <property type="entry name" value="Radical_SAM"/>
    <property type="match status" value="1"/>
</dbReference>
<feature type="domain" description="Radical SAM core" evidence="6">
    <location>
        <begin position="13"/>
        <end position="146"/>
    </location>
</feature>
<protein>
    <submittedName>
        <fullName evidence="7">Radical SAM/SPASM domain-containing protein</fullName>
    </submittedName>
</protein>
<evidence type="ECO:0000313" key="8">
    <source>
        <dbReference type="Proteomes" id="UP000610960"/>
    </source>
</evidence>
<dbReference type="PANTHER" id="PTHR43273:SF2">
    <property type="entry name" value="RADICAL SAM CORE DOMAIN-CONTAINING PROTEIN"/>
    <property type="match status" value="1"/>
</dbReference>
<evidence type="ECO:0000259" key="6">
    <source>
        <dbReference type="Pfam" id="PF04055"/>
    </source>
</evidence>
<dbReference type="SFLD" id="SFLDG01104">
    <property type="entry name" value="Uncharacterised_Radical_SAM_Su"/>
    <property type="match status" value="1"/>
</dbReference>
<comment type="caution">
    <text evidence="7">The sequence shown here is derived from an EMBL/GenBank/DDBJ whole genome shotgun (WGS) entry which is preliminary data.</text>
</comment>
<evidence type="ECO:0000313" key="7">
    <source>
        <dbReference type="EMBL" id="GGP20342.1"/>
    </source>
</evidence>
<gene>
    <name evidence="7" type="ORF">GCM10007981_08030</name>
</gene>
<dbReference type="InterPro" id="IPR058240">
    <property type="entry name" value="rSAM_sf"/>
</dbReference>
<dbReference type="NCBIfam" id="TIGR04085">
    <property type="entry name" value="rSAM_more_4Fe4S"/>
    <property type="match status" value="1"/>
</dbReference>
<dbReference type="SFLD" id="SFLDS00029">
    <property type="entry name" value="Radical_SAM"/>
    <property type="match status" value="1"/>
</dbReference>
<organism evidence="7 8">
    <name type="scientific">Thermocladium modestius</name>
    <dbReference type="NCBI Taxonomy" id="62609"/>
    <lineage>
        <taxon>Archaea</taxon>
        <taxon>Thermoproteota</taxon>
        <taxon>Thermoprotei</taxon>
        <taxon>Thermoproteales</taxon>
        <taxon>Thermoproteaceae</taxon>
        <taxon>Thermocladium</taxon>
    </lineage>
</organism>
<dbReference type="InterPro" id="IPR023867">
    <property type="entry name" value="Sulphatase_maturase_rSAM"/>
</dbReference>
<dbReference type="Pfam" id="PF04055">
    <property type="entry name" value="Radical_SAM"/>
    <property type="match status" value="1"/>
</dbReference>
<dbReference type="EMBL" id="BMNL01000002">
    <property type="protein sequence ID" value="GGP20342.1"/>
    <property type="molecule type" value="Genomic_DNA"/>
</dbReference>
<dbReference type="InterPro" id="IPR013785">
    <property type="entry name" value="Aldolase_TIM"/>
</dbReference>
<keyword evidence="5" id="KW-0411">Iron-sulfur</keyword>
<dbReference type="GO" id="GO:0016491">
    <property type="term" value="F:oxidoreductase activity"/>
    <property type="evidence" value="ECO:0007669"/>
    <property type="project" value="InterPro"/>
</dbReference>
<name>A0A830GXN3_9CREN</name>
<reference evidence="7" key="2">
    <citation type="submission" date="2020-09" db="EMBL/GenBank/DDBJ databases">
        <authorList>
            <person name="Sun Q."/>
            <person name="Ohkuma M."/>
        </authorList>
    </citation>
    <scope>NUCLEOTIDE SEQUENCE</scope>
    <source>
        <strain evidence="7">JCM 10088</strain>
    </source>
</reference>
<dbReference type="InterPro" id="IPR023885">
    <property type="entry name" value="4Fe4S-binding_SPASM_dom"/>
</dbReference>
<dbReference type="Gene3D" id="3.20.20.70">
    <property type="entry name" value="Aldolase class I"/>
    <property type="match status" value="1"/>
</dbReference>
<dbReference type="GO" id="GO:0051536">
    <property type="term" value="F:iron-sulfur cluster binding"/>
    <property type="evidence" value="ECO:0007669"/>
    <property type="project" value="UniProtKB-KW"/>
</dbReference>
<evidence type="ECO:0000256" key="3">
    <source>
        <dbReference type="ARBA" id="ARBA00022723"/>
    </source>
</evidence>
<dbReference type="AlphaFoldDB" id="A0A830GXN3"/>
<reference evidence="7" key="1">
    <citation type="journal article" date="2014" name="Int. J. Syst. Evol. Microbiol.">
        <title>Complete genome sequence of Corynebacterium casei LMG S-19264T (=DSM 44701T), isolated from a smear-ripened cheese.</title>
        <authorList>
            <consortium name="US DOE Joint Genome Institute (JGI-PGF)"/>
            <person name="Walter F."/>
            <person name="Albersmeier A."/>
            <person name="Kalinowski J."/>
            <person name="Ruckert C."/>
        </authorList>
    </citation>
    <scope>NUCLEOTIDE SEQUENCE</scope>
    <source>
        <strain evidence="7">JCM 10088</strain>
    </source>
</reference>
<comment type="cofactor">
    <cofactor evidence="1">
        <name>[4Fe-4S] cluster</name>
        <dbReference type="ChEBI" id="CHEBI:49883"/>
    </cofactor>
</comment>
<keyword evidence="8" id="KW-1185">Reference proteome</keyword>
<proteinExistence type="predicted"/>
<keyword evidence="2" id="KW-0949">S-adenosyl-L-methionine</keyword>
<accession>A0A830GXN3</accession>
<dbReference type="GO" id="GO:0046872">
    <property type="term" value="F:metal ion binding"/>
    <property type="evidence" value="ECO:0007669"/>
    <property type="project" value="UniProtKB-KW"/>
</dbReference>
<evidence type="ECO:0000256" key="1">
    <source>
        <dbReference type="ARBA" id="ARBA00001966"/>
    </source>
</evidence>
<dbReference type="InterPro" id="IPR023819">
    <property type="entry name" value="Pep-mod_rSAM_AF0577"/>
</dbReference>
<sequence length="355" mass="40401">MAASDPVLWLLLTTGACNLRCSYCGGSFESRVVPYKTTYDLSKLRKLMEDDPEPTVIFYGGEPLLNPKFVMEAMNSLPAVRWGVQTNGFFVDLLPDEYWNRMSVALLSIDGRREVTDANRGKGVYDRVMRSLSKLRRFPLKIIARMAVTRLTDIYVDVTHLLNSGFDQVHWQLDVIWSEKWDVWSWAETSYLPGVRRLVELFVNELERGRVLGLIPVLGVLSAHFFEPYRASPCGAGYRSVAVSSDGRVLACPIAVREKWAVLGHIETGFKLMEPELPEPCNSCEYRRYCGGRCLYALRENYWGKDAEKVDEITKETIKSILSIIPKAEALMERGIIDREALRYDPILDSTEVIP</sequence>